<reference evidence="2 3" key="1">
    <citation type="journal article" date="2012" name="Eukaryot. Cell">
        <title>Genome sequence of the Trichosporon asahii environmental strain CBS 8904.</title>
        <authorList>
            <person name="Yang R.Y."/>
            <person name="Li H.T."/>
            <person name="Zhu H."/>
            <person name="Zhou G.P."/>
            <person name="Wang M."/>
            <person name="Wang L."/>
        </authorList>
    </citation>
    <scope>NUCLEOTIDE SEQUENCE [LARGE SCALE GENOMIC DNA]</scope>
    <source>
        <strain evidence="2 3">CBS 8904</strain>
    </source>
</reference>
<evidence type="ECO:0000313" key="2">
    <source>
        <dbReference type="EMBL" id="EKD00207.1"/>
    </source>
</evidence>
<dbReference type="EMBL" id="AMBO01000346">
    <property type="protein sequence ID" value="EKD00207.1"/>
    <property type="molecule type" value="Genomic_DNA"/>
</dbReference>
<evidence type="ECO:0000256" key="1">
    <source>
        <dbReference type="SAM" id="SignalP"/>
    </source>
</evidence>
<feature type="chain" id="PRO_5003852247" evidence="1">
    <location>
        <begin position="20"/>
        <end position="166"/>
    </location>
</feature>
<name>K1VLM7_TRIAC</name>
<gene>
    <name evidence="2" type="ORF">A1Q2_05550</name>
</gene>
<keyword evidence="3" id="KW-1185">Reference proteome</keyword>
<dbReference type="Proteomes" id="UP000006757">
    <property type="component" value="Unassembled WGS sequence"/>
</dbReference>
<keyword evidence="1" id="KW-0732">Signal</keyword>
<accession>K1VLM7</accession>
<dbReference type="AlphaFoldDB" id="K1VLM7"/>
<evidence type="ECO:0000313" key="3">
    <source>
        <dbReference type="Proteomes" id="UP000006757"/>
    </source>
</evidence>
<organism evidence="2 3">
    <name type="scientific">Trichosporon asahii var. asahii (strain CBS 8904)</name>
    <name type="common">Yeast</name>
    <dbReference type="NCBI Taxonomy" id="1220162"/>
    <lineage>
        <taxon>Eukaryota</taxon>
        <taxon>Fungi</taxon>
        <taxon>Dikarya</taxon>
        <taxon>Basidiomycota</taxon>
        <taxon>Agaricomycotina</taxon>
        <taxon>Tremellomycetes</taxon>
        <taxon>Trichosporonales</taxon>
        <taxon>Trichosporonaceae</taxon>
        <taxon>Trichosporon</taxon>
    </lineage>
</organism>
<protein>
    <submittedName>
        <fullName evidence="2">Uncharacterized protein</fullName>
    </submittedName>
</protein>
<comment type="caution">
    <text evidence="2">The sequence shown here is derived from an EMBL/GenBank/DDBJ whole genome shotgun (WGS) entry which is preliminary data.</text>
</comment>
<proteinExistence type="predicted"/>
<dbReference type="InParanoid" id="K1VLM7"/>
<dbReference type="HOGENOM" id="CLU_1603917_0_0_1"/>
<feature type="signal peptide" evidence="1">
    <location>
        <begin position="1"/>
        <end position="19"/>
    </location>
</feature>
<sequence>MLLASLFTSALAVLGSVSAAPLEVGADVQLGAESVDTTVNLGLVPRAESEELKAFVANIKDDFNESDETYISRIMDACTKQWPDHNVFVFHKYRDFSWGTDNAELTKETTAVHHYLFWHEEYFQVVVFKCGGFVEKNSGDGGNGNWQVWGRYTMENEGNKAVFTTP</sequence>